<comment type="subcellular location">
    <subcellularLocation>
        <location evidence="1">Membrane</location>
        <topology evidence="1">Multi-pass membrane protein</topology>
    </subcellularLocation>
</comment>
<dbReference type="STRING" id="3088.A0A383VR35"/>
<feature type="transmembrane region" description="Helical" evidence="8">
    <location>
        <begin position="185"/>
        <end position="207"/>
    </location>
</feature>
<dbReference type="EMBL" id="FNXT01000791">
    <property type="protein sequence ID" value="SZX67360.1"/>
    <property type="molecule type" value="Genomic_DNA"/>
</dbReference>
<dbReference type="PANTHER" id="PTHR43394:SF19">
    <property type="entry name" value="ABC TRANSPORTER B FAMILY"/>
    <property type="match status" value="1"/>
</dbReference>
<dbReference type="Gene3D" id="1.20.1560.10">
    <property type="entry name" value="ABC transporter type 1, transmembrane domain"/>
    <property type="match status" value="1"/>
</dbReference>
<sequence length="571" mass="60929">MALGAALASGSCELLLLLKAVAVAVWAPDMVMPSPSLPGISGLLCTFVALTTSLCSSLVTGLVLRWLIYNRGRPAASKADEESAGAEVTRPLLAASWELPENNKRIGAAGKDAEEAEQKPLQPGTVLELVRMTVPDMPVLLFAFLFGVAAALMAACVPYFTGLIIDYASIDPDRRRFSMTTLKLVGVAVLCGVFTGVRGGLFSVAMWRLNVRIRTTLFNSLLTQEIGFFDTQQTGEISSRLSADTTTVSDSITLNLNILVRTMTQAVMVLVFMFGASWRLTVVTFVLVPCVLLISKVYGSYYRKLSKKAQAALAEANAVAEEVLSAQATVRAHAAQDSAKASYAAKLHVFYLLMVKQAAAYSVYAATTTFLPSVVVAVVLYYGGLLVLNGDMSAGGLVSFMLYQQSLSSAFSMMGDVFSALTAAVGAADKVIELIKRTPKESPSGDFIPDSGTLQGALALDNVGFAYPIRPTQRVLNGLSMSVNPGEVVALVGPSGGGKTTIIKLLQRFYLPSSGMVLVDGRDIGLYDPKWLRRHVALVSQEPVLFARSVARNIMYGLEREDGCADAPTQV</sequence>
<keyword evidence="11" id="KW-1185">Reference proteome</keyword>
<dbReference type="GO" id="GO:0016887">
    <property type="term" value="F:ATP hydrolysis activity"/>
    <property type="evidence" value="ECO:0007669"/>
    <property type="project" value="InterPro"/>
</dbReference>
<dbReference type="GO" id="GO:0016020">
    <property type="term" value="C:membrane"/>
    <property type="evidence" value="ECO:0007669"/>
    <property type="project" value="UniProtKB-SubCell"/>
</dbReference>
<feature type="transmembrane region" description="Helical" evidence="8">
    <location>
        <begin position="363"/>
        <end position="387"/>
    </location>
</feature>
<evidence type="ECO:0000313" key="11">
    <source>
        <dbReference type="Proteomes" id="UP000256970"/>
    </source>
</evidence>
<name>A0A383VR35_TETOB</name>
<feature type="transmembrane region" description="Helical" evidence="8">
    <location>
        <begin position="282"/>
        <end position="299"/>
    </location>
</feature>
<keyword evidence="5" id="KW-0067">ATP-binding</keyword>
<dbReference type="InterPro" id="IPR027417">
    <property type="entry name" value="P-loop_NTPase"/>
</dbReference>
<feature type="transmembrane region" description="Helical" evidence="8">
    <location>
        <begin position="40"/>
        <end position="68"/>
    </location>
</feature>
<dbReference type="SUPFAM" id="SSF90123">
    <property type="entry name" value="ABC transporter transmembrane region"/>
    <property type="match status" value="1"/>
</dbReference>
<proteinExistence type="predicted"/>
<evidence type="ECO:0000256" key="6">
    <source>
        <dbReference type="ARBA" id="ARBA00022989"/>
    </source>
</evidence>
<evidence type="ECO:0000256" key="3">
    <source>
        <dbReference type="ARBA" id="ARBA00022692"/>
    </source>
</evidence>
<evidence type="ECO:0000256" key="2">
    <source>
        <dbReference type="ARBA" id="ARBA00022448"/>
    </source>
</evidence>
<evidence type="ECO:0000256" key="1">
    <source>
        <dbReference type="ARBA" id="ARBA00004141"/>
    </source>
</evidence>
<dbReference type="InterPro" id="IPR036640">
    <property type="entry name" value="ABC1_TM_sf"/>
</dbReference>
<keyword evidence="2" id="KW-0813">Transport</keyword>
<dbReference type="Pfam" id="PF00005">
    <property type="entry name" value="ABC_tran"/>
    <property type="match status" value="1"/>
</dbReference>
<feature type="transmembrane region" description="Helical" evidence="8">
    <location>
        <begin position="258"/>
        <end position="276"/>
    </location>
</feature>
<dbReference type="CDD" id="cd18572">
    <property type="entry name" value="ABC_6TM_TAP"/>
    <property type="match status" value="1"/>
</dbReference>
<evidence type="ECO:0000256" key="5">
    <source>
        <dbReference type="ARBA" id="ARBA00022840"/>
    </source>
</evidence>
<evidence type="ECO:0000256" key="7">
    <source>
        <dbReference type="ARBA" id="ARBA00023136"/>
    </source>
</evidence>
<dbReference type="Proteomes" id="UP000256970">
    <property type="component" value="Unassembled WGS sequence"/>
</dbReference>
<keyword evidence="4" id="KW-0547">Nucleotide-binding</keyword>
<evidence type="ECO:0000313" key="10">
    <source>
        <dbReference type="EMBL" id="SZX67360.1"/>
    </source>
</evidence>
<dbReference type="AlphaFoldDB" id="A0A383VR35"/>
<dbReference type="GO" id="GO:0015421">
    <property type="term" value="F:ABC-type oligopeptide transporter activity"/>
    <property type="evidence" value="ECO:0007669"/>
    <property type="project" value="TreeGrafter"/>
</dbReference>
<organism evidence="10 11">
    <name type="scientific">Tetradesmus obliquus</name>
    <name type="common">Green alga</name>
    <name type="synonym">Acutodesmus obliquus</name>
    <dbReference type="NCBI Taxonomy" id="3088"/>
    <lineage>
        <taxon>Eukaryota</taxon>
        <taxon>Viridiplantae</taxon>
        <taxon>Chlorophyta</taxon>
        <taxon>core chlorophytes</taxon>
        <taxon>Chlorophyceae</taxon>
        <taxon>CS clade</taxon>
        <taxon>Sphaeropleales</taxon>
        <taxon>Scenedesmaceae</taxon>
        <taxon>Tetradesmus</taxon>
    </lineage>
</organism>
<keyword evidence="6 8" id="KW-1133">Transmembrane helix</keyword>
<keyword evidence="7 8" id="KW-0472">Membrane</keyword>
<dbReference type="FunFam" id="1.20.1560.10:FF:000215">
    <property type="entry name" value="ABC transporter B family member 4"/>
    <property type="match status" value="1"/>
</dbReference>
<dbReference type="GO" id="GO:0005524">
    <property type="term" value="F:ATP binding"/>
    <property type="evidence" value="ECO:0007669"/>
    <property type="project" value="UniProtKB-KW"/>
</dbReference>
<dbReference type="PROSITE" id="PS50929">
    <property type="entry name" value="ABC_TM1F"/>
    <property type="match status" value="1"/>
</dbReference>
<evidence type="ECO:0000256" key="8">
    <source>
        <dbReference type="SAM" id="Phobius"/>
    </source>
</evidence>
<protein>
    <recommendedName>
        <fullName evidence="9">ABC transmembrane type-1 domain-containing protein</fullName>
    </recommendedName>
</protein>
<reference evidence="10 11" key="1">
    <citation type="submission" date="2016-10" db="EMBL/GenBank/DDBJ databases">
        <authorList>
            <person name="Cai Z."/>
        </authorList>
    </citation>
    <scope>NUCLEOTIDE SEQUENCE [LARGE SCALE GENOMIC DNA]</scope>
</reference>
<keyword evidence="3 8" id="KW-0812">Transmembrane</keyword>
<dbReference type="InterPro" id="IPR003439">
    <property type="entry name" value="ABC_transporter-like_ATP-bd"/>
</dbReference>
<dbReference type="Pfam" id="PF00664">
    <property type="entry name" value="ABC_membrane"/>
    <property type="match status" value="1"/>
</dbReference>
<gene>
    <name evidence="10" type="ORF">BQ4739_LOCUS7760</name>
</gene>
<accession>A0A383VR35</accession>
<dbReference type="InterPro" id="IPR011527">
    <property type="entry name" value="ABC1_TM_dom"/>
</dbReference>
<dbReference type="PANTHER" id="PTHR43394">
    <property type="entry name" value="ATP-DEPENDENT PERMEASE MDL1, MITOCHONDRIAL"/>
    <property type="match status" value="1"/>
</dbReference>
<evidence type="ECO:0000256" key="4">
    <source>
        <dbReference type="ARBA" id="ARBA00022741"/>
    </source>
</evidence>
<feature type="domain" description="ABC transmembrane type-1" evidence="9">
    <location>
        <begin position="141"/>
        <end position="423"/>
    </location>
</feature>
<dbReference type="InterPro" id="IPR039421">
    <property type="entry name" value="Type_1_exporter"/>
</dbReference>
<dbReference type="Gene3D" id="3.40.50.300">
    <property type="entry name" value="P-loop containing nucleotide triphosphate hydrolases"/>
    <property type="match status" value="1"/>
</dbReference>
<feature type="transmembrane region" description="Helical" evidence="8">
    <location>
        <begin position="139"/>
        <end position="165"/>
    </location>
</feature>
<evidence type="ECO:0000259" key="9">
    <source>
        <dbReference type="PROSITE" id="PS50929"/>
    </source>
</evidence>
<dbReference type="SUPFAM" id="SSF52540">
    <property type="entry name" value="P-loop containing nucleoside triphosphate hydrolases"/>
    <property type="match status" value="1"/>
</dbReference>